<comment type="similarity">
    <text evidence="1">Belongs to the peptidase M20 family.</text>
</comment>
<evidence type="ECO:0000259" key="4">
    <source>
        <dbReference type="Pfam" id="PF07687"/>
    </source>
</evidence>
<dbReference type="STRING" id="1921010.MMIC_P1250"/>
<evidence type="ECO:0000256" key="1">
    <source>
        <dbReference type="ARBA" id="ARBA00006153"/>
    </source>
</evidence>
<dbReference type="Gene3D" id="3.40.630.10">
    <property type="entry name" value="Zn peptidases"/>
    <property type="match status" value="1"/>
</dbReference>
<dbReference type="Gene3D" id="3.30.70.360">
    <property type="match status" value="1"/>
</dbReference>
<sequence>MRITEEQLAAAVESVMPEVVNMRRHLHQHPELSGEEKNTAQMVAQACKKLGMEVHEGIGGFGLLSTLKIDEDKPWIAFRADMDALPIQDGKQRPYASRVSNKSHTCGHDVHTAVMLGVIHLLHAQQEHLNHNIAFVFQPAEETCEGASAMLRDNVFGDIRPEQIYAMHVYPYLPAGSIGLRDGPMCAAADMFDVEILGRGGHAARPHECIDVVLVATQVIQALHQIVGRRVNPLHPAVLTIGQIHGGHAGNVIPDQISFSGTFRSLHPEAHEEIRLVMDRIIRQTAEAWGASAKFNLRQATPVLSNDPKLLNQARDVFKEIMPDTLLIDIEEASMGGEDFAEFLRDTPGCLFRLGTGGGPETRYPLHHPCFDIDESSMRSGVAAFSALALLQK</sequence>
<keyword evidence="6" id="KW-1185">Reference proteome</keyword>
<feature type="binding site" evidence="3">
    <location>
        <position position="106"/>
    </location>
    <ligand>
        <name>Mn(2+)</name>
        <dbReference type="ChEBI" id="CHEBI:29035"/>
        <label>2</label>
    </ligand>
</feature>
<dbReference type="SUPFAM" id="SSF55031">
    <property type="entry name" value="Bacterial exopeptidase dimerisation domain"/>
    <property type="match status" value="1"/>
</dbReference>
<dbReference type="InterPro" id="IPR002933">
    <property type="entry name" value="Peptidase_M20"/>
</dbReference>
<feature type="domain" description="Peptidase M20 dimerisation" evidence="4">
    <location>
        <begin position="192"/>
        <end position="288"/>
    </location>
</feature>
<evidence type="ECO:0000313" key="5">
    <source>
        <dbReference type="EMBL" id="GAV20285.1"/>
    </source>
</evidence>
<feature type="binding site" evidence="3">
    <location>
        <position position="142"/>
    </location>
    <ligand>
        <name>Mn(2+)</name>
        <dbReference type="ChEBI" id="CHEBI:29035"/>
        <label>2</label>
    </ligand>
</feature>
<dbReference type="InterPro" id="IPR017439">
    <property type="entry name" value="Amidohydrolase"/>
</dbReference>
<dbReference type="EMBL" id="BDFD01000009">
    <property type="protein sequence ID" value="GAV20285.1"/>
    <property type="molecule type" value="Genomic_DNA"/>
</dbReference>
<dbReference type="SUPFAM" id="SSF53187">
    <property type="entry name" value="Zn-dependent exopeptidases"/>
    <property type="match status" value="1"/>
</dbReference>
<proteinExistence type="inferred from homology"/>
<evidence type="ECO:0000313" key="6">
    <source>
        <dbReference type="Proteomes" id="UP000231632"/>
    </source>
</evidence>
<organism evidence="5 6">
    <name type="scientific">Mariprofundus micogutta</name>
    <dbReference type="NCBI Taxonomy" id="1921010"/>
    <lineage>
        <taxon>Bacteria</taxon>
        <taxon>Pseudomonadati</taxon>
        <taxon>Pseudomonadota</taxon>
        <taxon>Candidatius Mariprofundia</taxon>
        <taxon>Mariprofundales</taxon>
        <taxon>Mariprofundaceae</taxon>
        <taxon>Mariprofundus</taxon>
    </lineage>
</organism>
<comment type="cofactor">
    <cofactor evidence="3">
        <name>Mn(2+)</name>
        <dbReference type="ChEBI" id="CHEBI:29035"/>
    </cofactor>
    <text evidence="3">The Mn(2+) ion enhances activity.</text>
</comment>
<dbReference type="GO" id="GO:0016787">
    <property type="term" value="F:hydrolase activity"/>
    <property type="evidence" value="ECO:0007669"/>
    <property type="project" value="UniProtKB-KW"/>
</dbReference>
<feature type="binding site" evidence="3">
    <location>
        <position position="108"/>
    </location>
    <ligand>
        <name>Mn(2+)</name>
        <dbReference type="ChEBI" id="CHEBI:29035"/>
        <label>2</label>
    </ligand>
</feature>
<dbReference type="Pfam" id="PF01546">
    <property type="entry name" value="Peptidase_M20"/>
    <property type="match status" value="1"/>
</dbReference>
<reference evidence="5 6" key="1">
    <citation type="journal article" date="2017" name="Arch. Microbiol.">
        <title>Mariprofundus micogutta sp. nov., a novel iron-oxidizing zetaproteobacterium isolated from a deep-sea hydrothermal field at the Bayonnaise knoll of the Izu-Ogasawara arc, and a description of Mariprofundales ord. nov. and Zetaproteobacteria classis nov.</title>
        <authorList>
            <person name="Makita H."/>
            <person name="Tanaka E."/>
            <person name="Mitsunobu S."/>
            <person name="Miyazaki M."/>
            <person name="Nunoura T."/>
            <person name="Uematsu K."/>
            <person name="Takaki Y."/>
            <person name="Nishi S."/>
            <person name="Shimamura S."/>
            <person name="Takai K."/>
        </authorList>
    </citation>
    <scope>NUCLEOTIDE SEQUENCE [LARGE SCALE GENOMIC DNA]</scope>
    <source>
        <strain evidence="5 6">ET2</strain>
    </source>
</reference>
<accession>A0A1L8CMY8</accession>
<dbReference type="GO" id="GO:0046872">
    <property type="term" value="F:metal ion binding"/>
    <property type="evidence" value="ECO:0007669"/>
    <property type="project" value="UniProtKB-KW"/>
</dbReference>
<dbReference type="Pfam" id="PF07687">
    <property type="entry name" value="M20_dimer"/>
    <property type="match status" value="1"/>
</dbReference>
<evidence type="ECO:0000256" key="3">
    <source>
        <dbReference type="PIRSR" id="PIRSR005962-1"/>
    </source>
</evidence>
<feature type="binding site" evidence="3">
    <location>
        <position position="367"/>
    </location>
    <ligand>
        <name>Mn(2+)</name>
        <dbReference type="ChEBI" id="CHEBI:29035"/>
        <label>2</label>
    </ligand>
</feature>
<keyword evidence="3" id="KW-0464">Manganese</keyword>
<feature type="binding site" evidence="3">
    <location>
        <position position="168"/>
    </location>
    <ligand>
        <name>Mn(2+)</name>
        <dbReference type="ChEBI" id="CHEBI:29035"/>
        <label>2</label>
    </ligand>
</feature>
<comment type="caution">
    <text evidence="5">The sequence shown here is derived from an EMBL/GenBank/DDBJ whole genome shotgun (WGS) entry which is preliminary data.</text>
</comment>
<name>A0A1L8CMY8_9PROT</name>
<dbReference type="PANTHER" id="PTHR11014:SF63">
    <property type="entry name" value="METALLOPEPTIDASE, PUTATIVE (AFU_ORTHOLOGUE AFUA_6G09600)-RELATED"/>
    <property type="match status" value="1"/>
</dbReference>
<dbReference type="NCBIfam" id="TIGR01891">
    <property type="entry name" value="amidohydrolases"/>
    <property type="match status" value="1"/>
</dbReference>
<dbReference type="PANTHER" id="PTHR11014">
    <property type="entry name" value="PEPTIDASE M20 FAMILY MEMBER"/>
    <property type="match status" value="1"/>
</dbReference>
<dbReference type="PIRSF" id="PIRSF005962">
    <property type="entry name" value="Pept_M20D_amidohydro"/>
    <property type="match status" value="1"/>
</dbReference>
<keyword evidence="3" id="KW-0479">Metal-binding</keyword>
<protein>
    <submittedName>
        <fullName evidence="5">Amidohydrolase</fullName>
    </submittedName>
</protein>
<dbReference type="FunFam" id="3.30.70.360:FF:000014">
    <property type="entry name" value="N-acyl-L-amino acid amidohydrolase"/>
    <property type="match status" value="1"/>
</dbReference>
<dbReference type="InterPro" id="IPR036264">
    <property type="entry name" value="Bact_exopeptidase_dim_dom"/>
</dbReference>
<dbReference type="InterPro" id="IPR011650">
    <property type="entry name" value="Peptidase_M20_dimer"/>
</dbReference>
<keyword evidence="2 5" id="KW-0378">Hydrolase</keyword>
<gene>
    <name evidence="5" type="ORF">MMIC_P1250</name>
</gene>
<dbReference type="Proteomes" id="UP000231632">
    <property type="component" value="Unassembled WGS sequence"/>
</dbReference>
<evidence type="ECO:0000256" key="2">
    <source>
        <dbReference type="ARBA" id="ARBA00022801"/>
    </source>
</evidence>
<dbReference type="AlphaFoldDB" id="A0A1L8CMY8"/>